<dbReference type="SUPFAM" id="SSF160975">
    <property type="entry name" value="AF1531-like"/>
    <property type="match status" value="1"/>
</dbReference>
<dbReference type="InterPro" id="IPR029460">
    <property type="entry name" value="DNAPol_HHH"/>
</dbReference>
<dbReference type="AlphaFoldDB" id="A0A9D1K6N8"/>
<sequence>LRAAKAELLALPKEERDRKADALSLLDILVEMSARGIQIVLPDLYASTADRFLIDAQGRILPPLSTLPGVSVAQAQQILSARQDGPFISQEEMVRRKIPKSVVEALRAGGLLAQIPQSSQISLFDL</sequence>
<evidence type="ECO:0000313" key="2">
    <source>
        <dbReference type="EMBL" id="HIS93749.1"/>
    </source>
</evidence>
<name>A0A9D1K6N8_9FIRM</name>
<dbReference type="EMBL" id="DVJN01000226">
    <property type="protein sequence ID" value="HIS93749.1"/>
    <property type="molecule type" value="Genomic_DNA"/>
</dbReference>
<reference evidence="2" key="1">
    <citation type="submission" date="2020-10" db="EMBL/GenBank/DDBJ databases">
        <authorList>
            <person name="Gilroy R."/>
        </authorList>
    </citation>
    <scope>NUCLEOTIDE SEQUENCE</scope>
    <source>
        <strain evidence="2">13766</strain>
    </source>
</reference>
<dbReference type="Proteomes" id="UP000824140">
    <property type="component" value="Unassembled WGS sequence"/>
</dbReference>
<evidence type="ECO:0000259" key="1">
    <source>
        <dbReference type="Pfam" id="PF14579"/>
    </source>
</evidence>
<accession>A0A9D1K6N8</accession>
<dbReference type="GO" id="GO:0006260">
    <property type="term" value="P:DNA replication"/>
    <property type="evidence" value="ECO:0007669"/>
    <property type="project" value="InterPro"/>
</dbReference>
<gene>
    <name evidence="2" type="ORF">IAA84_12105</name>
</gene>
<protein>
    <recommendedName>
        <fullName evidence="1">DNA polymerase helix-hairpin-helix motif domain-containing protein</fullName>
    </recommendedName>
</protein>
<dbReference type="PANTHER" id="PTHR32294">
    <property type="entry name" value="DNA POLYMERASE III SUBUNIT ALPHA"/>
    <property type="match status" value="1"/>
</dbReference>
<dbReference type="PANTHER" id="PTHR32294:SF5">
    <property type="entry name" value="DNA POLYMERASE III POLC-TYPE"/>
    <property type="match status" value="1"/>
</dbReference>
<reference evidence="2" key="2">
    <citation type="journal article" date="2021" name="PeerJ">
        <title>Extensive microbial diversity within the chicken gut microbiome revealed by metagenomics and culture.</title>
        <authorList>
            <person name="Gilroy R."/>
            <person name="Ravi A."/>
            <person name="Getino M."/>
            <person name="Pursley I."/>
            <person name="Horton D.L."/>
            <person name="Alikhan N.F."/>
            <person name="Baker D."/>
            <person name="Gharbi K."/>
            <person name="Hall N."/>
            <person name="Watson M."/>
            <person name="Adriaenssens E.M."/>
            <person name="Foster-Nyarko E."/>
            <person name="Jarju S."/>
            <person name="Secka A."/>
            <person name="Antonio M."/>
            <person name="Oren A."/>
            <person name="Chaudhuri R.R."/>
            <person name="La Ragione R."/>
            <person name="Hildebrand F."/>
            <person name="Pallen M.J."/>
        </authorList>
    </citation>
    <scope>NUCLEOTIDE SEQUENCE</scope>
    <source>
        <strain evidence="2">13766</strain>
    </source>
</reference>
<dbReference type="InterPro" id="IPR004805">
    <property type="entry name" value="DnaE2/DnaE/PolC"/>
</dbReference>
<feature type="non-terminal residue" evidence="2">
    <location>
        <position position="1"/>
    </location>
</feature>
<dbReference type="Gene3D" id="1.10.150.870">
    <property type="match status" value="1"/>
</dbReference>
<dbReference type="Pfam" id="PF14579">
    <property type="entry name" value="HHH_6"/>
    <property type="match status" value="1"/>
</dbReference>
<organism evidence="2 3">
    <name type="scientific">Candidatus Alectryocaccomicrobium excrementavium</name>
    <dbReference type="NCBI Taxonomy" id="2840668"/>
    <lineage>
        <taxon>Bacteria</taxon>
        <taxon>Bacillati</taxon>
        <taxon>Bacillota</taxon>
        <taxon>Clostridia</taxon>
        <taxon>Candidatus Alectryocaccomicrobium</taxon>
    </lineage>
</organism>
<comment type="caution">
    <text evidence="2">The sequence shown here is derived from an EMBL/GenBank/DDBJ whole genome shotgun (WGS) entry which is preliminary data.</text>
</comment>
<feature type="domain" description="DNA polymerase helix-hairpin-helix motif" evidence="1">
    <location>
        <begin position="36"/>
        <end position="116"/>
    </location>
</feature>
<evidence type="ECO:0000313" key="3">
    <source>
        <dbReference type="Proteomes" id="UP000824140"/>
    </source>
</evidence>
<dbReference type="GO" id="GO:0008408">
    <property type="term" value="F:3'-5' exonuclease activity"/>
    <property type="evidence" value="ECO:0007669"/>
    <property type="project" value="InterPro"/>
</dbReference>
<proteinExistence type="predicted"/>